<dbReference type="Proteomes" id="UP000271925">
    <property type="component" value="Unassembled WGS sequence"/>
</dbReference>
<keyword evidence="3" id="KW-1185">Reference proteome</keyword>
<dbReference type="OrthoDB" id="929868at2"/>
<dbReference type="EMBL" id="RQJO01000009">
    <property type="protein sequence ID" value="RRB02711.1"/>
    <property type="molecule type" value="Genomic_DNA"/>
</dbReference>
<evidence type="ECO:0000313" key="3">
    <source>
        <dbReference type="Proteomes" id="UP000271925"/>
    </source>
</evidence>
<dbReference type="AlphaFoldDB" id="A0A3P1BNS2"/>
<dbReference type="GO" id="GO:0016787">
    <property type="term" value="F:hydrolase activity"/>
    <property type="evidence" value="ECO:0007669"/>
    <property type="project" value="InterPro"/>
</dbReference>
<feature type="domain" description="3-keto-alpha-glucoside-1,2-lyase/3-keto-2-hydroxy-glucal hydratase" evidence="1">
    <location>
        <begin position="27"/>
        <end position="208"/>
    </location>
</feature>
<sequence>MKFSLFCTFVGGSLLAGFIAHSPQKPVRMFDGKTFRGWEGDTVKTWRIQDGALVGGSLTETVPHNDFLCTTRPYANFIMRVKFKLLGTEGFINTGVQFRSKRLTKPAYEMTGYQADLGKGYWASLYDESRRNKTLIAPDSALIKKILKPNDWNDYEIRAENRRIRLYLNGKQTVDYTEADESIPQEGLIGLQIHGGGKAEVHYKDLTLEELR</sequence>
<gene>
    <name evidence="2" type="ORF">EHT25_19900</name>
</gene>
<dbReference type="InterPro" id="IPR010496">
    <property type="entry name" value="AL/BT2_dom"/>
</dbReference>
<dbReference type="Pfam" id="PF06439">
    <property type="entry name" value="3keto-disac_hyd"/>
    <property type="match status" value="1"/>
</dbReference>
<name>A0A3P1BNS2_9BACT</name>
<evidence type="ECO:0000313" key="2">
    <source>
        <dbReference type="EMBL" id="RRB02711.1"/>
    </source>
</evidence>
<comment type="caution">
    <text evidence="2">The sequence shown here is derived from an EMBL/GenBank/DDBJ whole genome shotgun (WGS) entry which is preliminary data.</text>
</comment>
<organism evidence="2 3">
    <name type="scientific">Larkinella rosea</name>
    <dbReference type="NCBI Taxonomy" id="2025312"/>
    <lineage>
        <taxon>Bacteria</taxon>
        <taxon>Pseudomonadati</taxon>
        <taxon>Bacteroidota</taxon>
        <taxon>Cytophagia</taxon>
        <taxon>Cytophagales</taxon>
        <taxon>Spirosomataceae</taxon>
        <taxon>Larkinella</taxon>
    </lineage>
</organism>
<proteinExistence type="predicted"/>
<accession>A0A3P1BNS2</accession>
<dbReference type="Gene3D" id="2.60.120.560">
    <property type="entry name" value="Exo-inulinase, domain 1"/>
    <property type="match status" value="1"/>
</dbReference>
<reference evidence="2 3" key="1">
    <citation type="submission" date="2018-11" db="EMBL/GenBank/DDBJ databases">
        <authorList>
            <person name="Zhou Z."/>
            <person name="Wang G."/>
        </authorList>
    </citation>
    <scope>NUCLEOTIDE SEQUENCE [LARGE SCALE GENOMIC DNA]</scope>
    <source>
        <strain evidence="2 3">KCTC52004</strain>
    </source>
</reference>
<evidence type="ECO:0000259" key="1">
    <source>
        <dbReference type="Pfam" id="PF06439"/>
    </source>
</evidence>
<protein>
    <submittedName>
        <fullName evidence="2">DUF1080 domain-containing protein</fullName>
    </submittedName>
</protein>
<dbReference type="RefSeq" id="WP_124876874.1">
    <property type="nucleotide sequence ID" value="NZ_RQJO01000009.1"/>
</dbReference>